<dbReference type="Pfam" id="PF19295">
    <property type="entry name" value="SufBD_N"/>
    <property type="match status" value="1"/>
</dbReference>
<dbReference type="InterPro" id="IPR045595">
    <property type="entry name" value="SufBD_N"/>
</dbReference>
<dbReference type="RefSeq" id="WP_377211362.1">
    <property type="nucleotide sequence ID" value="NZ_JBHTJV010000003.1"/>
</dbReference>
<comment type="caution">
    <text evidence="4">The sequence shown here is derived from an EMBL/GenBank/DDBJ whole genome shotgun (WGS) entry which is preliminary data.</text>
</comment>
<name>A0ABW3FAL4_9HYPH</name>
<evidence type="ECO:0000259" key="2">
    <source>
        <dbReference type="Pfam" id="PF01458"/>
    </source>
</evidence>
<protein>
    <submittedName>
        <fullName evidence="4">Fe-S cluster assembly protein SufD</fullName>
    </submittedName>
</protein>
<evidence type="ECO:0000256" key="1">
    <source>
        <dbReference type="ARBA" id="ARBA00043967"/>
    </source>
</evidence>
<dbReference type="InterPro" id="IPR037284">
    <property type="entry name" value="SUF_FeS_clus_asmbl_SufBD_sf"/>
</dbReference>
<organism evidence="4 5">
    <name type="scientific">Pseudahrensia aquimaris</name>
    <dbReference type="NCBI Taxonomy" id="744461"/>
    <lineage>
        <taxon>Bacteria</taxon>
        <taxon>Pseudomonadati</taxon>
        <taxon>Pseudomonadota</taxon>
        <taxon>Alphaproteobacteria</taxon>
        <taxon>Hyphomicrobiales</taxon>
        <taxon>Ahrensiaceae</taxon>
        <taxon>Pseudahrensia</taxon>
    </lineage>
</organism>
<dbReference type="InterPro" id="IPR055346">
    <property type="entry name" value="Fe-S_cluster_assembly_SufBD"/>
</dbReference>
<reference evidence="5" key="1">
    <citation type="journal article" date="2019" name="Int. J. Syst. Evol. Microbiol.">
        <title>The Global Catalogue of Microorganisms (GCM) 10K type strain sequencing project: providing services to taxonomists for standard genome sequencing and annotation.</title>
        <authorList>
            <consortium name="The Broad Institute Genomics Platform"/>
            <consortium name="The Broad Institute Genome Sequencing Center for Infectious Disease"/>
            <person name="Wu L."/>
            <person name="Ma J."/>
        </authorList>
    </citation>
    <scope>NUCLEOTIDE SEQUENCE [LARGE SCALE GENOMIC DNA]</scope>
    <source>
        <strain evidence="5">CCUG 60023</strain>
    </source>
</reference>
<dbReference type="EMBL" id="JBHTJV010000003">
    <property type="protein sequence ID" value="MFD0915501.1"/>
    <property type="molecule type" value="Genomic_DNA"/>
</dbReference>
<dbReference type="Proteomes" id="UP001597101">
    <property type="component" value="Unassembled WGS sequence"/>
</dbReference>
<accession>A0ABW3FAL4</accession>
<comment type="similarity">
    <text evidence="1">Belongs to the iron-sulfur cluster assembly SufBD family.</text>
</comment>
<sequence length="426" mass="46078">MTAHTTKIFTEGETALFEAAKPHAGDTPNLAKLRELALASLKQSGLPTRRIEYFHYTDMRSLLAGKYALAEKPSVEAAKDAAKGFVRLAKDATVLHFRDGYFFDWEEDLPAGVSAEIGIPDGFELAEGAANAVEQVNTLFANGGATLKVDAGAKVERAIGLAHAHTGEENVIGAIRNRIEVGAEAECEIIDRVVGKDGVNYFSSAIVDLEIGEGATVNYILSNENGDAATRLARFNATLGKSSVLNLFILNVGGNVVRQEINFVMAGEQAELNIAGVNLVGGKAHIDVTSRIDHLVPNTNANELMRNVATGHGRGVFQGQINVAQPAQLTDAQMACNTLLLSDDCDFSAKPELEIFADDVQCAHGATVTDLEESYLFYLMARGITEERARRMLIKAFVAEAFQEMIDEPLEEALEARMDVWLDKHV</sequence>
<evidence type="ECO:0000313" key="5">
    <source>
        <dbReference type="Proteomes" id="UP001597101"/>
    </source>
</evidence>
<dbReference type="Pfam" id="PF01458">
    <property type="entry name" value="SUFBD_core"/>
    <property type="match status" value="1"/>
</dbReference>
<feature type="domain" description="SUF system FeS cluster assembly SufBD core" evidence="2">
    <location>
        <begin position="171"/>
        <end position="397"/>
    </location>
</feature>
<feature type="domain" description="SUF system FeS cluster assembly SufBD N-terminal" evidence="3">
    <location>
        <begin position="25"/>
        <end position="72"/>
    </location>
</feature>
<evidence type="ECO:0000259" key="3">
    <source>
        <dbReference type="Pfam" id="PF19295"/>
    </source>
</evidence>
<dbReference type="PANTHER" id="PTHR43575:SF1">
    <property type="entry name" value="PROTEIN ABCI7, CHLOROPLASTIC"/>
    <property type="match status" value="1"/>
</dbReference>
<dbReference type="InterPro" id="IPR011542">
    <property type="entry name" value="SUF_FeS_clus_asmbl_SufD"/>
</dbReference>
<dbReference type="PANTHER" id="PTHR43575">
    <property type="entry name" value="PROTEIN ABCI7, CHLOROPLASTIC"/>
    <property type="match status" value="1"/>
</dbReference>
<proteinExistence type="inferred from homology"/>
<keyword evidence="5" id="KW-1185">Reference proteome</keyword>
<evidence type="ECO:0000313" key="4">
    <source>
        <dbReference type="EMBL" id="MFD0915501.1"/>
    </source>
</evidence>
<dbReference type="SUPFAM" id="SSF101960">
    <property type="entry name" value="Stabilizer of iron transporter SufD"/>
    <property type="match status" value="1"/>
</dbReference>
<dbReference type="InterPro" id="IPR000825">
    <property type="entry name" value="SUF_FeS_clus_asmbl_SufBD_core"/>
</dbReference>
<dbReference type="NCBIfam" id="TIGR01981">
    <property type="entry name" value="sufD"/>
    <property type="match status" value="1"/>
</dbReference>
<gene>
    <name evidence="4" type="primary">sufD</name>
    <name evidence="4" type="ORF">ACFQ14_03675</name>
</gene>